<evidence type="ECO:0000313" key="2">
    <source>
        <dbReference type="EMBL" id="RPB17782.1"/>
    </source>
</evidence>
<dbReference type="Proteomes" id="UP000277580">
    <property type="component" value="Unassembled WGS sequence"/>
</dbReference>
<accession>A0A3N4L8H1</accession>
<proteinExistence type="predicted"/>
<sequence>MLTSNFFIETPYIFKLLIYVITLVMSSCLSSQHVYLFVLTSTTWCECIISGIFGRCLSCFALSMGYETFPSCFGGLFFSAYLEGLSRKSL</sequence>
<dbReference type="EMBL" id="ML119105">
    <property type="protein sequence ID" value="RPB17782.1"/>
    <property type="molecule type" value="Genomic_DNA"/>
</dbReference>
<evidence type="ECO:0000256" key="1">
    <source>
        <dbReference type="SAM" id="Phobius"/>
    </source>
</evidence>
<keyword evidence="1" id="KW-0812">Transmembrane</keyword>
<feature type="transmembrane region" description="Helical" evidence="1">
    <location>
        <begin position="12"/>
        <end position="29"/>
    </location>
</feature>
<name>A0A3N4L8H1_9PEZI</name>
<dbReference type="InParanoid" id="A0A3N4L8H1"/>
<dbReference type="AlphaFoldDB" id="A0A3N4L8H1"/>
<organism evidence="2 3">
    <name type="scientific">Morchella conica CCBAS932</name>
    <dbReference type="NCBI Taxonomy" id="1392247"/>
    <lineage>
        <taxon>Eukaryota</taxon>
        <taxon>Fungi</taxon>
        <taxon>Dikarya</taxon>
        <taxon>Ascomycota</taxon>
        <taxon>Pezizomycotina</taxon>
        <taxon>Pezizomycetes</taxon>
        <taxon>Pezizales</taxon>
        <taxon>Morchellaceae</taxon>
        <taxon>Morchella</taxon>
    </lineage>
</organism>
<protein>
    <submittedName>
        <fullName evidence="2">Uncharacterized protein</fullName>
    </submittedName>
</protein>
<feature type="transmembrane region" description="Helical" evidence="1">
    <location>
        <begin position="60"/>
        <end position="82"/>
    </location>
</feature>
<gene>
    <name evidence="2" type="ORF">P167DRAFT_12183</name>
</gene>
<reference evidence="2 3" key="1">
    <citation type="journal article" date="2018" name="Nat. Ecol. Evol.">
        <title>Pezizomycetes genomes reveal the molecular basis of ectomycorrhizal truffle lifestyle.</title>
        <authorList>
            <person name="Murat C."/>
            <person name="Payen T."/>
            <person name="Noel B."/>
            <person name="Kuo A."/>
            <person name="Morin E."/>
            <person name="Chen J."/>
            <person name="Kohler A."/>
            <person name="Krizsan K."/>
            <person name="Balestrini R."/>
            <person name="Da Silva C."/>
            <person name="Montanini B."/>
            <person name="Hainaut M."/>
            <person name="Levati E."/>
            <person name="Barry K.W."/>
            <person name="Belfiori B."/>
            <person name="Cichocki N."/>
            <person name="Clum A."/>
            <person name="Dockter R.B."/>
            <person name="Fauchery L."/>
            <person name="Guy J."/>
            <person name="Iotti M."/>
            <person name="Le Tacon F."/>
            <person name="Lindquist E.A."/>
            <person name="Lipzen A."/>
            <person name="Malagnac F."/>
            <person name="Mello A."/>
            <person name="Molinier V."/>
            <person name="Miyauchi S."/>
            <person name="Poulain J."/>
            <person name="Riccioni C."/>
            <person name="Rubini A."/>
            <person name="Sitrit Y."/>
            <person name="Splivallo R."/>
            <person name="Traeger S."/>
            <person name="Wang M."/>
            <person name="Zifcakova L."/>
            <person name="Wipf D."/>
            <person name="Zambonelli A."/>
            <person name="Paolocci F."/>
            <person name="Nowrousian M."/>
            <person name="Ottonello S."/>
            <person name="Baldrian P."/>
            <person name="Spatafora J.W."/>
            <person name="Henrissat B."/>
            <person name="Nagy L.G."/>
            <person name="Aury J.M."/>
            <person name="Wincker P."/>
            <person name="Grigoriev I.V."/>
            <person name="Bonfante P."/>
            <person name="Martin F.M."/>
        </authorList>
    </citation>
    <scope>NUCLEOTIDE SEQUENCE [LARGE SCALE GENOMIC DNA]</scope>
    <source>
        <strain evidence="2 3">CCBAS932</strain>
    </source>
</reference>
<keyword evidence="3" id="KW-1185">Reference proteome</keyword>
<evidence type="ECO:0000313" key="3">
    <source>
        <dbReference type="Proteomes" id="UP000277580"/>
    </source>
</evidence>
<keyword evidence="1" id="KW-0472">Membrane</keyword>
<keyword evidence="1" id="KW-1133">Transmembrane helix</keyword>